<dbReference type="GO" id="GO:0005634">
    <property type="term" value="C:nucleus"/>
    <property type="evidence" value="ECO:0007669"/>
    <property type="project" value="UniProtKB-SubCell"/>
</dbReference>
<evidence type="ECO:0000256" key="3">
    <source>
        <dbReference type="ARBA" id="ARBA00023125"/>
    </source>
</evidence>
<dbReference type="PANTHER" id="PTHR16223:SF215">
    <property type="entry name" value="OS02G0564700 PROTEIN"/>
    <property type="match status" value="1"/>
</dbReference>
<feature type="compositionally biased region" description="Basic and acidic residues" evidence="6">
    <location>
        <begin position="427"/>
        <end position="437"/>
    </location>
</feature>
<evidence type="ECO:0000256" key="6">
    <source>
        <dbReference type="SAM" id="MobiDB-lite"/>
    </source>
</evidence>
<dbReference type="STRING" id="106549.A0A540KS87"/>
<evidence type="ECO:0000256" key="2">
    <source>
        <dbReference type="ARBA" id="ARBA00023015"/>
    </source>
</evidence>
<feature type="region of interest" description="Disordered" evidence="6">
    <location>
        <begin position="217"/>
        <end position="249"/>
    </location>
</feature>
<dbReference type="PANTHER" id="PTHR16223">
    <property type="entry name" value="TRANSCRIPTION FACTOR BHLH83-RELATED"/>
    <property type="match status" value="1"/>
</dbReference>
<dbReference type="EMBL" id="VIEB01000985">
    <property type="protein sequence ID" value="TQD77094.1"/>
    <property type="molecule type" value="Genomic_DNA"/>
</dbReference>
<dbReference type="InterPro" id="IPR011598">
    <property type="entry name" value="bHLH_dom"/>
</dbReference>
<dbReference type="GO" id="GO:0000978">
    <property type="term" value="F:RNA polymerase II cis-regulatory region sequence-specific DNA binding"/>
    <property type="evidence" value="ECO:0007669"/>
    <property type="project" value="TreeGrafter"/>
</dbReference>
<keyword evidence="2" id="KW-0805">Transcription regulation</keyword>
<dbReference type="GO" id="GO:0000981">
    <property type="term" value="F:DNA-binding transcription factor activity, RNA polymerase II-specific"/>
    <property type="evidence" value="ECO:0007669"/>
    <property type="project" value="TreeGrafter"/>
</dbReference>
<dbReference type="Pfam" id="PF00010">
    <property type="entry name" value="HLH"/>
    <property type="match status" value="1"/>
</dbReference>
<feature type="region of interest" description="Disordered" evidence="6">
    <location>
        <begin position="414"/>
        <end position="437"/>
    </location>
</feature>
<dbReference type="PROSITE" id="PS50888">
    <property type="entry name" value="BHLH"/>
    <property type="match status" value="1"/>
</dbReference>
<evidence type="ECO:0000313" key="9">
    <source>
        <dbReference type="Proteomes" id="UP000315295"/>
    </source>
</evidence>
<dbReference type="InterPro" id="IPR036638">
    <property type="entry name" value="HLH_DNA-bd_sf"/>
</dbReference>
<dbReference type="InterPro" id="IPR045843">
    <property type="entry name" value="IND-like"/>
</dbReference>
<comment type="subcellular location">
    <subcellularLocation>
        <location evidence="1">Nucleus</location>
    </subcellularLocation>
</comment>
<keyword evidence="5" id="KW-0539">Nucleus</keyword>
<dbReference type="SUPFAM" id="SSF47459">
    <property type="entry name" value="HLH, helix-loop-helix DNA-binding domain"/>
    <property type="match status" value="1"/>
</dbReference>
<evidence type="ECO:0000256" key="1">
    <source>
        <dbReference type="ARBA" id="ARBA00004123"/>
    </source>
</evidence>
<evidence type="ECO:0000259" key="7">
    <source>
        <dbReference type="PROSITE" id="PS50888"/>
    </source>
</evidence>
<evidence type="ECO:0000256" key="4">
    <source>
        <dbReference type="ARBA" id="ARBA00023163"/>
    </source>
</evidence>
<dbReference type="GO" id="GO:0046983">
    <property type="term" value="F:protein dimerization activity"/>
    <property type="evidence" value="ECO:0007669"/>
    <property type="project" value="InterPro"/>
</dbReference>
<organism evidence="8 9">
    <name type="scientific">Malus baccata</name>
    <name type="common">Siberian crab apple</name>
    <name type="synonym">Pyrus baccata</name>
    <dbReference type="NCBI Taxonomy" id="106549"/>
    <lineage>
        <taxon>Eukaryota</taxon>
        <taxon>Viridiplantae</taxon>
        <taxon>Streptophyta</taxon>
        <taxon>Embryophyta</taxon>
        <taxon>Tracheophyta</taxon>
        <taxon>Spermatophyta</taxon>
        <taxon>Magnoliopsida</taxon>
        <taxon>eudicotyledons</taxon>
        <taxon>Gunneridae</taxon>
        <taxon>Pentapetalae</taxon>
        <taxon>rosids</taxon>
        <taxon>fabids</taxon>
        <taxon>Rosales</taxon>
        <taxon>Rosaceae</taxon>
        <taxon>Amygdaloideae</taxon>
        <taxon>Maleae</taxon>
        <taxon>Malus</taxon>
    </lineage>
</organism>
<dbReference type="Proteomes" id="UP000315295">
    <property type="component" value="Unassembled WGS sequence"/>
</dbReference>
<dbReference type="SMART" id="SM00353">
    <property type="entry name" value="HLH"/>
    <property type="match status" value="1"/>
</dbReference>
<evidence type="ECO:0000313" key="8">
    <source>
        <dbReference type="EMBL" id="TQD77094.1"/>
    </source>
</evidence>
<feature type="compositionally biased region" description="Low complexity" evidence="6">
    <location>
        <begin position="414"/>
        <end position="424"/>
    </location>
</feature>
<reference evidence="8 9" key="1">
    <citation type="journal article" date="2019" name="G3 (Bethesda)">
        <title>Sequencing of a Wild Apple (Malus baccata) Genome Unravels the Differences Between Cultivated and Wild Apple Species Regarding Disease Resistance and Cold Tolerance.</title>
        <authorList>
            <person name="Chen X."/>
        </authorList>
    </citation>
    <scope>NUCLEOTIDE SEQUENCE [LARGE SCALE GENOMIC DNA]</scope>
    <source>
        <strain evidence="9">cv. Shandingzi</strain>
        <tissue evidence="8">Leaves</tissue>
    </source>
</reference>
<evidence type="ECO:0000256" key="5">
    <source>
        <dbReference type="ARBA" id="ARBA00023242"/>
    </source>
</evidence>
<sequence length="437" mass="47408">MDKYINQIFSSSSWSDVDAKEIPSWACCESEQPNEAILGSVVAVDEHENNSSPTYLTNSNSLESLVAQDVSSILQDFAPDAQDGGKNCGVQNIGMHYGVDGNMVRIPLRSIAPENAGCDSFEPPLYQGFNGDFETLSPISQPWPLQSYEGVSPAPASGMGQRKMCSFGINGDYGDYVMPSDSNNLGVFVSTEKGMQDVQNYPLPSFASAPRMSGLQSLPQNTSTNPVGECNGNGKPRMRARRGQATDPHSIAERLRREKISDRMKNLQELVPKSNRTDKASMLDEIIEYVRFLQLQVKELSMSKVGAAGAVVPLTTDGQAKIRNGLPQLPSIGQAADVSFDEIALEQLVRLMESDADKALQHLQSKGFCLMPVALADAISAAKESSSSRPSAPVPDDWKKKETCFTDIGVVQINSRSSSNSSSSPDQIKREVNNKLD</sequence>
<gene>
    <name evidence="8" type="ORF">C1H46_037370</name>
</gene>
<keyword evidence="3" id="KW-0238">DNA-binding</keyword>
<comment type="caution">
    <text evidence="8">The sequence shown here is derived from an EMBL/GenBank/DDBJ whole genome shotgun (WGS) entry which is preliminary data.</text>
</comment>
<feature type="compositionally biased region" description="Polar residues" evidence="6">
    <location>
        <begin position="217"/>
        <end position="226"/>
    </location>
</feature>
<dbReference type="AlphaFoldDB" id="A0A540KS87"/>
<protein>
    <recommendedName>
        <fullName evidence="7">BHLH domain-containing protein</fullName>
    </recommendedName>
</protein>
<keyword evidence="4" id="KW-0804">Transcription</keyword>
<keyword evidence="9" id="KW-1185">Reference proteome</keyword>
<feature type="domain" description="BHLH" evidence="7">
    <location>
        <begin position="244"/>
        <end position="293"/>
    </location>
</feature>
<proteinExistence type="predicted"/>
<dbReference type="Gene3D" id="4.10.280.10">
    <property type="entry name" value="Helix-loop-helix DNA-binding domain"/>
    <property type="match status" value="1"/>
</dbReference>
<name>A0A540KS87_MALBA</name>
<accession>A0A540KS87</accession>